<dbReference type="PANTHER" id="PTHR13479">
    <property type="entry name" value="30S RIBOSOMAL PROTEIN S18"/>
    <property type="match status" value="1"/>
</dbReference>
<dbReference type="GO" id="GO:0003735">
    <property type="term" value="F:structural constituent of ribosome"/>
    <property type="evidence" value="ECO:0007669"/>
    <property type="project" value="InterPro"/>
</dbReference>
<accession>A0A0G0LN20</accession>
<dbReference type="Gene3D" id="4.10.640.10">
    <property type="entry name" value="Ribosomal protein S18"/>
    <property type="match status" value="1"/>
</dbReference>
<dbReference type="PRINTS" id="PR00974">
    <property type="entry name" value="RIBOSOMALS18"/>
</dbReference>
<name>A0A0G0LN20_9BACT</name>
<evidence type="ECO:0000256" key="2">
    <source>
        <dbReference type="ARBA" id="ARBA00022980"/>
    </source>
</evidence>
<dbReference type="NCBIfam" id="TIGR00165">
    <property type="entry name" value="S18"/>
    <property type="match status" value="1"/>
</dbReference>
<keyword evidence="4" id="KW-0699">rRNA-binding</keyword>
<gene>
    <name evidence="4" type="primary">rpsR</name>
    <name evidence="6" type="ORF">UT17_C0002G0130</name>
</gene>
<protein>
    <recommendedName>
        <fullName evidence="4">Small ribosomal subunit protein bS18</fullName>
    </recommendedName>
</protein>
<proteinExistence type="inferred from homology"/>
<evidence type="ECO:0000256" key="1">
    <source>
        <dbReference type="ARBA" id="ARBA00005589"/>
    </source>
</evidence>
<dbReference type="SUPFAM" id="SSF46911">
    <property type="entry name" value="Ribosomal protein S18"/>
    <property type="match status" value="1"/>
</dbReference>
<dbReference type="Pfam" id="PF01084">
    <property type="entry name" value="Ribosomal_S18"/>
    <property type="match status" value="1"/>
</dbReference>
<evidence type="ECO:0000256" key="5">
    <source>
        <dbReference type="RuleBase" id="RU003910"/>
    </source>
</evidence>
<comment type="similarity">
    <text evidence="1 4 5">Belongs to the bacterial ribosomal protein bS18 family.</text>
</comment>
<comment type="function">
    <text evidence="4">Binds as a heterodimer with protein bS6 to the central domain of the 16S rRNA, where it helps stabilize the platform of the 30S subunit.</text>
</comment>
<dbReference type="InterPro" id="IPR036870">
    <property type="entry name" value="Ribosomal_bS18_sf"/>
</dbReference>
<reference evidence="6 7" key="1">
    <citation type="journal article" date="2015" name="Nature">
        <title>rRNA introns, odd ribosomes, and small enigmatic genomes across a large radiation of phyla.</title>
        <authorList>
            <person name="Brown C.T."/>
            <person name="Hug L.A."/>
            <person name="Thomas B.C."/>
            <person name="Sharon I."/>
            <person name="Castelle C.J."/>
            <person name="Singh A."/>
            <person name="Wilkins M.J."/>
            <person name="Williams K.H."/>
            <person name="Banfield J.F."/>
        </authorList>
    </citation>
    <scope>NUCLEOTIDE SEQUENCE [LARGE SCALE GENOMIC DNA]</scope>
</reference>
<comment type="caution">
    <text evidence="6">The sequence shown here is derived from an EMBL/GenBank/DDBJ whole genome shotgun (WGS) entry which is preliminary data.</text>
</comment>
<dbReference type="PATRIC" id="fig|1618572.3.peg.291"/>
<dbReference type="AlphaFoldDB" id="A0A0G0LN20"/>
<keyword evidence="2 4" id="KW-0689">Ribosomal protein</keyword>
<comment type="subunit">
    <text evidence="4">Part of the 30S ribosomal subunit. Forms a tight heterodimer with protein bS6.</text>
</comment>
<dbReference type="PANTHER" id="PTHR13479:SF40">
    <property type="entry name" value="SMALL RIBOSOMAL SUBUNIT PROTEIN BS18M"/>
    <property type="match status" value="1"/>
</dbReference>
<dbReference type="HAMAP" id="MF_00270">
    <property type="entry name" value="Ribosomal_bS18"/>
    <property type="match status" value="1"/>
</dbReference>
<sequence>MAKKKDNKKRRILKEAPVARNCPFDKNKTEPDYKDIGILTKYISDRAKLLGKDRTGLCAKHQRRVALSIKRARHLALLPYTPRI</sequence>
<dbReference type="Proteomes" id="UP000034774">
    <property type="component" value="Unassembled WGS sequence"/>
</dbReference>
<organism evidence="6 7">
    <name type="scientific">Candidatus Woesebacteria bacterium GW2011_GWB1_39_10</name>
    <dbReference type="NCBI Taxonomy" id="1618572"/>
    <lineage>
        <taxon>Bacteria</taxon>
        <taxon>Candidatus Woeseibacteriota</taxon>
    </lineage>
</organism>
<dbReference type="STRING" id="1618572.UT17_C0002G0130"/>
<evidence type="ECO:0000313" key="7">
    <source>
        <dbReference type="Proteomes" id="UP000034774"/>
    </source>
</evidence>
<evidence type="ECO:0000256" key="4">
    <source>
        <dbReference type="HAMAP-Rule" id="MF_00270"/>
    </source>
</evidence>
<dbReference type="GO" id="GO:0006412">
    <property type="term" value="P:translation"/>
    <property type="evidence" value="ECO:0007669"/>
    <property type="project" value="UniProtKB-UniRule"/>
</dbReference>
<dbReference type="EMBL" id="LBVU01000002">
    <property type="protein sequence ID" value="KKQ92467.1"/>
    <property type="molecule type" value="Genomic_DNA"/>
</dbReference>
<evidence type="ECO:0000313" key="6">
    <source>
        <dbReference type="EMBL" id="KKQ92467.1"/>
    </source>
</evidence>
<keyword evidence="4" id="KW-0694">RNA-binding</keyword>
<evidence type="ECO:0000256" key="3">
    <source>
        <dbReference type="ARBA" id="ARBA00023274"/>
    </source>
</evidence>
<dbReference type="GO" id="GO:0022627">
    <property type="term" value="C:cytosolic small ribosomal subunit"/>
    <property type="evidence" value="ECO:0007669"/>
    <property type="project" value="TreeGrafter"/>
</dbReference>
<keyword evidence="3 4" id="KW-0687">Ribonucleoprotein</keyword>
<dbReference type="InterPro" id="IPR001648">
    <property type="entry name" value="Ribosomal_bS18"/>
</dbReference>
<dbReference type="GO" id="GO:0070181">
    <property type="term" value="F:small ribosomal subunit rRNA binding"/>
    <property type="evidence" value="ECO:0007669"/>
    <property type="project" value="TreeGrafter"/>
</dbReference>